<dbReference type="AlphaFoldDB" id="D6ZAF0"/>
<feature type="domain" description="Septum formation-related" evidence="3">
    <location>
        <begin position="51"/>
        <end position="274"/>
    </location>
</feature>
<name>D6ZAF0_SEGRD</name>
<organism evidence="4 5">
    <name type="scientific">Segniliparus rotundus (strain ATCC BAA-972 / CDC 1076 / CIP 108378 / DSM 44985 / JCM 13578)</name>
    <dbReference type="NCBI Taxonomy" id="640132"/>
    <lineage>
        <taxon>Bacteria</taxon>
        <taxon>Bacillati</taxon>
        <taxon>Actinomycetota</taxon>
        <taxon>Actinomycetes</taxon>
        <taxon>Mycobacteriales</taxon>
        <taxon>Segniliparaceae</taxon>
        <taxon>Segniliparus</taxon>
    </lineage>
</organism>
<dbReference type="eggNOG" id="ENOG5030VN0">
    <property type="taxonomic scope" value="Bacteria"/>
</dbReference>
<dbReference type="HOGENOM" id="CLU_037731_0_0_11"/>
<feature type="region of interest" description="Disordered" evidence="1">
    <location>
        <begin position="300"/>
        <end position="324"/>
    </location>
</feature>
<proteinExistence type="predicted"/>
<keyword evidence="5" id="KW-1185">Reference proteome</keyword>
<dbReference type="STRING" id="640132.Srot_0203"/>
<evidence type="ECO:0000256" key="1">
    <source>
        <dbReference type="SAM" id="MobiDB-lite"/>
    </source>
</evidence>
<evidence type="ECO:0000313" key="5">
    <source>
        <dbReference type="Proteomes" id="UP000002247"/>
    </source>
</evidence>
<dbReference type="EMBL" id="CP001958">
    <property type="protein sequence ID" value="ADG96692.1"/>
    <property type="molecule type" value="Genomic_DNA"/>
</dbReference>
<evidence type="ECO:0000256" key="2">
    <source>
        <dbReference type="SAM" id="SignalP"/>
    </source>
</evidence>
<evidence type="ECO:0000313" key="4">
    <source>
        <dbReference type="EMBL" id="ADG96692.1"/>
    </source>
</evidence>
<dbReference type="KEGG" id="srt:Srot_0203"/>
<dbReference type="RefSeq" id="WP_013137148.1">
    <property type="nucleotide sequence ID" value="NC_014168.1"/>
</dbReference>
<feature type="signal peptide" evidence="2">
    <location>
        <begin position="1"/>
        <end position="23"/>
    </location>
</feature>
<keyword evidence="2" id="KW-0732">Signal</keyword>
<gene>
    <name evidence="4" type="ordered locus">Srot_0203</name>
</gene>
<reference evidence="4 5" key="1">
    <citation type="journal article" date="2010" name="Stand. Genomic Sci.">
        <title>Complete genome sequence of Segniliparus rotundus type strain (CDC 1076).</title>
        <authorList>
            <person name="Sikorski J."/>
            <person name="Lapidus A."/>
            <person name="Copeland A."/>
            <person name="Misra M."/>
            <person name="Glavina Del Rio T."/>
            <person name="Nolan M."/>
            <person name="Lucas S."/>
            <person name="Chen F."/>
            <person name="Tice H."/>
            <person name="Cheng J.F."/>
            <person name="Jando M."/>
            <person name="Schneider S."/>
            <person name="Bruce D."/>
            <person name="Goodwin L."/>
            <person name="Pitluck S."/>
            <person name="Liolios K."/>
            <person name="Mikhailova N."/>
            <person name="Pati A."/>
            <person name="Ivanova N."/>
            <person name="Mavromatis K."/>
            <person name="Chen A."/>
            <person name="Palaniappan K."/>
            <person name="Chertkov O."/>
            <person name="Land M."/>
            <person name="Hauser L."/>
            <person name="Chang Y.J."/>
            <person name="Jeffries C.D."/>
            <person name="Brettin T."/>
            <person name="Detter J.C."/>
            <person name="Han C."/>
            <person name="Rohde M."/>
            <person name="Goker M."/>
            <person name="Bristow J."/>
            <person name="Eisen J.A."/>
            <person name="Markowitz V."/>
            <person name="Hugenholtz P."/>
            <person name="Kyrpides N.C."/>
            <person name="Klenk H.P."/>
        </authorList>
    </citation>
    <scope>NUCLEOTIDE SEQUENCE [LARGE SCALE GENOMIC DNA]</scope>
    <source>
        <strain evidence="5">ATCC BAA-972 / CDC 1076 / CIP 108378 / DSM 44985 / JCM 13578</strain>
    </source>
</reference>
<dbReference type="InterPro" id="IPR026004">
    <property type="entry name" value="Septum_form"/>
</dbReference>
<accession>D6ZAF0</accession>
<sequence>MALRAVFAGVGLGALGVAAAAFAPAGSTARQIIPDVVQDAQAQARRAEEPGACLALGPGGQPGGAVDCAAEHVFEVAASVDLNDYPGTVFSSTAYPDQKQIAAWDQQLCSGVVNNYLRGRFDTHGRFKIGALLSSESAWAHGGHTLRCGLEVPGGNGALLSFTNRVADQDQSLTYDTGVCVGAEHNMPTEPVDCSQPHAFEVIGQTDLAKLFPGRSDTDPPTEDEQNDKLKVLCEQAAEAYLGNAERLRASTLDVNWTIVKTQSWLVGSRKTVCFVARHNDQGFAVVTGSAKGDVLIDGAKPVAPPKPTRSTFGPIQPPSRPPE</sequence>
<dbReference type="Pfam" id="PF13845">
    <property type="entry name" value="Septum_form"/>
    <property type="match status" value="1"/>
</dbReference>
<evidence type="ECO:0000259" key="3">
    <source>
        <dbReference type="Pfam" id="PF13845"/>
    </source>
</evidence>
<protein>
    <recommendedName>
        <fullName evidence="3">Septum formation-related domain-containing protein</fullName>
    </recommendedName>
</protein>
<dbReference type="Proteomes" id="UP000002247">
    <property type="component" value="Chromosome"/>
</dbReference>
<feature type="chain" id="PRO_5038588207" description="Septum formation-related domain-containing protein" evidence="2">
    <location>
        <begin position="24"/>
        <end position="324"/>
    </location>
</feature>